<evidence type="ECO:0000256" key="6">
    <source>
        <dbReference type="ARBA" id="ARBA00022670"/>
    </source>
</evidence>
<comment type="cofactor">
    <cofactor evidence="3">
        <name>Zn(2+)</name>
        <dbReference type="ChEBI" id="CHEBI:29105"/>
    </cofactor>
</comment>
<dbReference type="PANTHER" id="PTHR34448">
    <property type="entry name" value="AMINOPEPTIDASE"/>
    <property type="match status" value="1"/>
</dbReference>
<reference evidence="10 11" key="1">
    <citation type="journal article" date="1979" name="Int. J. Syst. Evol. Microbiol.">
        <title>Bacillus globisporus subsp. marinus subsp. nov.</title>
        <authorList>
            <person name="Liu H."/>
        </authorList>
    </citation>
    <scope>NUCLEOTIDE SEQUENCE [LARGE SCALE GENOMIC DNA]</scope>
    <source>
        <strain evidence="10 11">DSM 1297</strain>
    </source>
</reference>
<dbReference type="EMBL" id="JBFMIA010000006">
    <property type="protein sequence ID" value="MEW9502009.1"/>
    <property type="molecule type" value="Genomic_DNA"/>
</dbReference>
<accession>A0ABV3Q508</accession>
<protein>
    <submittedName>
        <fullName evidence="10">Aminopeptidase</fullName>
    </submittedName>
</protein>
<dbReference type="PANTHER" id="PTHR34448:SF3">
    <property type="entry name" value="AMINOPEPTIDASE AMPS"/>
    <property type="match status" value="1"/>
</dbReference>
<keyword evidence="5 10" id="KW-0031">Aminopeptidase</keyword>
<evidence type="ECO:0000256" key="2">
    <source>
        <dbReference type="ARBA" id="ARBA00001946"/>
    </source>
</evidence>
<dbReference type="InterPro" id="IPR000787">
    <property type="entry name" value="Peptidase_M29"/>
</dbReference>
<comment type="similarity">
    <text evidence="4">Belongs to the peptidase M29 family.</text>
</comment>
<comment type="caution">
    <text evidence="10">The sequence shown here is derived from an EMBL/GenBank/DDBJ whole genome shotgun (WGS) entry which is preliminary data.</text>
</comment>
<keyword evidence="6" id="KW-0645">Protease</keyword>
<evidence type="ECO:0000256" key="5">
    <source>
        <dbReference type="ARBA" id="ARBA00022438"/>
    </source>
</evidence>
<dbReference type="InterPro" id="IPR035097">
    <property type="entry name" value="M29_N-terminal"/>
</dbReference>
<evidence type="ECO:0000256" key="8">
    <source>
        <dbReference type="ARBA" id="ARBA00022801"/>
    </source>
</evidence>
<dbReference type="Gene3D" id="3.40.1830.10">
    <property type="entry name" value="Thermophilic metalloprotease (M29)"/>
    <property type="match status" value="1"/>
</dbReference>
<evidence type="ECO:0000256" key="3">
    <source>
        <dbReference type="ARBA" id="ARBA00001947"/>
    </source>
</evidence>
<evidence type="ECO:0000313" key="11">
    <source>
        <dbReference type="Proteomes" id="UP001556040"/>
    </source>
</evidence>
<proteinExistence type="inferred from homology"/>
<comment type="cofactor">
    <cofactor evidence="2">
        <name>Mg(2+)</name>
        <dbReference type="ChEBI" id="CHEBI:18420"/>
    </cofactor>
</comment>
<dbReference type="Proteomes" id="UP001556040">
    <property type="component" value="Unassembled WGS sequence"/>
</dbReference>
<organism evidence="10 11">
    <name type="scientific">Jeotgalibacillus marinus</name>
    <dbReference type="NCBI Taxonomy" id="86667"/>
    <lineage>
        <taxon>Bacteria</taxon>
        <taxon>Bacillati</taxon>
        <taxon>Bacillota</taxon>
        <taxon>Bacilli</taxon>
        <taxon>Bacillales</taxon>
        <taxon>Caryophanaceae</taxon>
        <taxon>Jeotgalibacillus</taxon>
    </lineage>
</organism>
<evidence type="ECO:0000256" key="4">
    <source>
        <dbReference type="ARBA" id="ARBA00008236"/>
    </source>
</evidence>
<gene>
    <name evidence="10" type="ORF">AB1471_09365</name>
</gene>
<keyword evidence="11" id="KW-1185">Reference proteome</keyword>
<evidence type="ECO:0000256" key="1">
    <source>
        <dbReference type="ARBA" id="ARBA00001941"/>
    </source>
</evidence>
<dbReference type="GO" id="GO:0004177">
    <property type="term" value="F:aminopeptidase activity"/>
    <property type="evidence" value="ECO:0007669"/>
    <property type="project" value="UniProtKB-KW"/>
</dbReference>
<evidence type="ECO:0000256" key="7">
    <source>
        <dbReference type="ARBA" id="ARBA00022723"/>
    </source>
</evidence>
<evidence type="ECO:0000256" key="9">
    <source>
        <dbReference type="ARBA" id="ARBA00023049"/>
    </source>
</evidence>
<dbReference type="SUPFAM" id="SSF144052">
    <property type="entry name" value="Thermophilic metalloprotease-like"/>
    <property type="match status" value="1"/>
</dbReference>
<keyword evidence="9" id="KW-0482">Metalloprotease</keyword>
<dbReference type="PRINTS" id="PR00919">
    <property type="entry name" value="THERMOPTASE"/>
</dbReference>
<name>A0ABV3Q508_9BACL</name>
<sequence length="409" mass="45910">MSHDTQLNRYAELAVKVGVNVQQGQYLWISAPVGTENFVRKVVRNAYEEGASNVHVQWHDEVVTRTHYERAPEEAFNHFPSWLVQAHDDLVEKNGAILQIEAEDPDLLKGISSDRVTTFAKVKGEALDAFYGAIETDRISWSILAVPSQKWADKVFPELPEESRMKKLWNTIFKTVRLEHEDPVAEWKQHIERLQARALALTEKKFTKLHYRGPGTDITVALPEDHIWLTGSSKNQAGAAFIANMPTEEVYTVPHRLGVDGYVSNTKPLAYQGNIIDQFTLTFKEGQIVNVKAEVGQELLEKIVAMDDGSCYLGEIALVPHESPISSSGILFFNTLFDENASNHFAIGSCYPTCVKGGDEMNDLEREVHGLNDSVVHEDFMIGSAEMDIDGIHENGTVEPIFRKGNWAF</sequence>
<comment type="cofactor">
    <cofactor evidence="1">
        <name>Co(2+)</name>
        <dbReference type="ChEBI" id="CHEBI:48828"/>
    </cofactor>
</comment>
<dbReference type="InterPro" id="IPR052170">
    <property type="entry name" value="M29_Exopeptidase"/>
</dbReference>
<dbReference type="Pfam" id="PF02073">
    <property type="entry name" value="Peptidase_M29"/>
    <property type="match status" value="1"/>
</dbReference>
<dbReference type="RefSeq" id="WP_367779493.1">
    <property type="nucleotide sequence ID" value="NZ_JBFMIA010000006.1"/>
</dbReference>
<keyword evidence="7" id="KW-0479">Metal-binding</keyword>
<evidence type="ECO:0000313" key="10">
    <source>
        <dbReference type="EMBL" id="MEW9502009.1"/>
    </source>
</evidence>
<keyword evidence="8" id="KW-0378">Hydrolase</keyword>